<dbReference type="Proteomes" id="UP000682733">
    <property type="component" value="Unassembled WGS sequence"/>
</dbReference>
<dbReference type="OrthoDB" id="10059973at2759"/>
<dbReference type="Proteomes" id="UP000677228">
    <property type="component" value="Unassembled WGS sequence"/>
</dbReference>
<organism evidence="2 6">
    <name type="scientific">Didymodactylos carnosus</name>
    <dbReference type="NCBI Taxonomy" id="1234261"/>
    <lineage>
        <taxon>Eukaryota</taxon>
        <taxon>Metazoa</taxon>
        <taxon>Spiralia</taxon>
        <taxon>Gnathifera</taxon>
        <taxon>Rotifera</taxon>
        <taxon>Eurotatoria</taxon>
        <taxon>Bdelloidea</taxon>
        <taxon>Philodinida</taxon>
        <taxon>Philodinidae</taxon>
        <taxon>Didymodactylos</taxon>
    </lineage>
</organism>
<gene>
    <name evidence="2" type="ORF">GPM918_LOCUS23697</name>
    <name evidence="3" type="ORF">OVA965_LOCUS35634</name>
    <name evidence="4" type="ORF">SRO942_LOCUS23695</name>
    <name evidence="5" type="ORF">TMI583_LOCUS36608</name>
</gene>
<evidence type="ECO:0000313" key="3">
    <source>
        <dbReference type="EMBL" id="CAF1470443.1"/>
    </source>
</evidence>
<keyword evidence="6" id="KW-1185">Reference proteome</keyword>
<sequence length="223" mass="25266">MYAGHFAVALLFHSYFPEINSFLFTFGVGLLDITFGMLAYFGIEGLTVNPNAGLLGVDLHCPFSHSLAGSFFISFLWGCMSMNGDLFLPLFLSSFSHFIQDWFVHNRDLELYPKSKIFIGGTGWWSKYPRGTYYFELILCACCSIGTLRKNSNSLSFNMNGICLSLSIFYVFYLHYQRRAAASGQLAHMVKTIPQEKQGPMLFRAFMKSFIMPAVILGTLLYF</sequence>
<dbReference type="Proteomes" id="UP000663829">
    <property type="component" value="Unassembled WGS sequence"/>
</dbReference>
<dbReference type="EMBL" id="CAJOBA010053181">
    <property type="protein sequence ID" value="CAF4262477.1"/>
    <property type="molecule type" value="Genomic_DNA"/>
</dbReference>
<dbReference type="EMBL" id="CAJOBC010008566">
    <property type="protein sequence ID" value="CAF3965049.1"/>
    <property type="molecule type" value="Genomic_DNA"/>
</dbReference>
<keyword evidence="1" id="KW-1133">Transmembrane helix</keyword>
<proteinExistence type="predicted"/>
<dbReference type="EMBL" id="CAJNOQ010008566">
    <property type="protein sequence ID" value="CAF1200567.1"/>
    <property type="molecule type" value="Genomic_DNA"/>
</dbReference>
<evidence type="ECO:0000313" key="2">
    <source>
        <dbReference type="EMBL" id="CAF1200567.1"/>
    </source>
</evidence>
<protein>
    <recommendedName>
        <fullName evidence="7">Metal-dependent hydrolase</fullName>
    </recommendedName>
</protein>
<keyword evidence="1" id="KW-0472">Membrane</keyword>
<dbReference type="EMBL" id="CAJNOK010031292">
    <property type="protein sequence ID" value="CAF1470443.1"/>
    <property type="molecule type" value="Genomic_DNA"/>
</dbReference>
<dbReference type="Proteomes" id="UP000681722">
    <property type="component" value="Unassembled WGS sequence"/>
</dbReference>
<evidence type="ECO:0008006" key="7">
    <source>
        <dbReference type="Google" id="ProtNLM"/>
    </source>
</evidence>
<evidence type="ECO:0000313" key="4">
    <source>
        <dbReference type="EMBL" id="CAF3965049.1"/>
    </source>
</evidence>
<evidence type="ECO:0000256" key="1">
    <source>
        <dbReference type="SAM" id="Phobius"/>
    </source>
</evidence>
<accession>A0A814WF39</accession>
<evidence type="ECO:0000313" key="6">
    <source>
        <dbReference type="Proteomes" id="UP000663829"/>
    </source>
</evidence>
<feature type="transmembrane region" description="Helical" evidence="1">
    <location>
        <begin position="201"/>
        <end position="222"/>
    </location>
</feature>
<name>A0A814WF39_9BILA</name>
<evidence type="ECO:0000313" key="5">
    <source>
        <dbReference type="EMBL" id="CAF4262477.1"/>
    </source>
</evidence>
<feature type="transmembrane region" description="Helical" evidence="1">
    <location>
        <begin position="21"/>
        <end position="43"/>
    </location>
</feature>
<reference evidence="2" key="1">
    <citation type="submission" date="2021-02" db="EMBL/GenBank/DDBJ databases">
        <authorList>
            <person name="Nowell W R."/>
        </authorList>
    </citation>
    <scope>NUCLEOTIDE SEQUENCE</scope>
</reference>
<comment type="caution">
    <text evidence="2">The sequence shown here is derived from an EMBL/GenBank/DDBJ whole genome shotgun (WGS) entry which is preliminary data.</text>
</comment>
<dbReference type="AlphaFoldDB" id="A0A814WF39"/>
<keyword evidence="1" id="KW-0812">Transmembrane</keyword>
<feature type="transmembrane region" description="Helical" evidence="1">
    <location>
        <begin position="155"/>
        <end position="176"/>
    </location>
</feature>